<feature type="domain" description="TROVE" evidence="7">
    <location>
        <begin position="13"/>
        <end position="320"/>
    </location>
</feature>
<name>A0A4Q5M3U7_9BACT</name>
<dbReference type="AlphaFoldDB" id="A0A4Q5M3U7"/>
<comment type="similarity">
    <text evidence="2">Belongs to the Ro 60 kDa family.</text>
</comment>
<dbReference type="OrthoDB" id="208855at2"/>
<comment type="subcellular location">
    <subcellularLocation>
        <location evidence="1">Cytoplasm</location>
    </subcellularLocation>
</comment>
<dbReference type="SUPFAM" id="SSF53300">
    <property type="entry name" value="vWA-like"/>
    <property type="match status" value="1"/>
</dbReference>
<dbReference type="InterPro" id="IPR056800">
    <property type="entry name" value="vWA_Ro60"/>
</dbReference>
<evidence type="ECO:0000256" key="3">
    <source>
        <dbReference type="ARBA" id="ARBA00022490"/>
    </source>
</evidence>
<keyword evidence="6" id="KW-0687">Ribonucleoprotein</keyword>
<dbReference type="InterPro" id="IPR040322">
    <property type="entry name" value="TROVE2"/>
</dbReference>
<dbReference type="Pfam" id="PF25045">
    <property type="entry name" value="vWA_Ro60"/>
    <property type="match status" value="1"/>
</dbReference>
<evidence type="ECO:0000259" key="7">
    <source>
        <dbReference type="PROSITE" id="PS50988"/>
    </source>
</evidence>
<dbReference type="InterPro" id="IPR036465">
    <property type="entry name" value="vWFA_dom_sf"/>
</dbReference>
<evidence type="ECO:0000313" key="9">
    <source>
        <dbReference type="Proteomes" id="UP000293162"/>
    </source>
</evidence>
<evidence type="ECO:0000256" key="1">
    <source>
        <dbReference type="ARBA" id="ARBA00004496"/>
    </source>
</evidence>
<dbReference type="InterPro" id="IPR037214">
    <property type="entry name" value="TROVE_dom_sf"/>
</dbReference>
<gene>
    <name evidence="8" type="ORF">EWM59_04340</name>
</gene>
<protein>
    <submittedName>
        <fullName evidence="8">TROVE domain-containing protein</fullName>
    </submittedName>
</protein>
<dbReference type="Pfam" id="PF05731">
    <property type="entry name" value="TROVE"/>
    <property type="match status" value="2"/>
</dbReference>
<dbReference type="EMBL" id="SEWF01000005">
    <property type="protein sequence ID" value="RYU96769.1"/>
    <property type="molecule type" value="Genomic_DNA"/>
</dbReference>
<dbReference type="RefSeq" id="WP_130019728.1">
    <property type="nucleotide sequence ID" value="NZ_SEWF01000005.1"/>
</dbReference>
<dbReference type="InterPro" id="IPR008858">
    <property type="entry name" value="TROVE_dom"/>
</dbReference>
<evidence type="ECO:0000256" key="5">
    <source>
        <dbReference type="ARBA" id="ARBA00022884"/>
    </source>
</evidence>
<evidence type="ECO:0000313" key="8">
    <source>
        <dbReference type="EMBL" id="RYU96769.1"/>
    </source>
</evidence>
<dbReference type="GO" id="GO:0003723">
    <property type="term" value="F:RNA binding"/>
    <property type="evidence" value="ECO:0007669"/>
    <property type="project" value="UniProtKB-KW"/>
</dbReference>
<keyword evidence="4" id="KW-0479">Metal-binding</keyword>
<dbReference type="Proteomes" id="UP000293162">
    <property type="component" value="Unassembled WGS sequence"/>
</dbReference>
<reference evidence="8 9" key="1">
    <citation type="submission" date="2019-02" db="EMBL/GenBank/DDBJ databases">
        <title>Bacterial novel species Emticicia sp. 17J42-9 isolated from soil.</title>
        <authorList>
            <person name="Jung H.-Y."/>
        </authorList>
    </citation>
    <scope>NUCLEOTIDE SEQUENCE [LARGE SCALE GENOMIC DNA]</scope>
    <source>
        <strain evidence="8 9">17J42-9</strain>
    </source>
</reference>
<organism evidence="8 9">
    <name type="scientific">Emticicia agri</name>
    <dbReference type="NCBI Taxonomy" id="2492393"/>
    <lineage>
        <taxon>Bacteria</taxon>
        <taxon>Pseudomonadati</taxon>
        <taxon>Bacteroidota</taxon>
        <taxon>Cytophagia</taxon>
        <taxon>Cytophagales</taxon>
        <taxon>Leadbetterellaceae</taxon>
        <taxon>Emticicia</taxon>
    </lineage>
</organism>
<proteinExistence type="inferred from homology"/>
<accession>A0A4Q5M3U7</accession>
<dbReference type="Gene3D" id="3.40.50.410">
    <property type="entry name" value="von Willebrand factor, type A domain"/>
    <property type="match status" value="1"/>
</dbReference>
<dbReference type="SUPFAM" id="SSF140864">
    <property type="entry name" value="TROVE domain-like"/>
    <property type="match status" value="1"/>
</dbReference>
<evidence type="ECO:0000256" key="6">
    <source>
        <dbReference type="ARBA" id="ARBA00023274"/>
    </source>
</evidence>
<dbReference type="GO" id="GO:1990904">
    <property type="term" value="C:ribonucleoprotein complex"/>
    <property type="evidence" value="ECO:0007669"/>
    <property type="project" value="UniProtKB-KW"/>
</dbReference>
<comment type="caution">
    <text evidence="8">The sequence shown here is derived from an EMBL/GenBank/DDBJ whole genome shotgun (WGS) entry which is preliminary data.</text>
</comment>
<keyword evidence="9" id="KW-1185">Reference proteome</keyword>
<dbReference type="PANTHER" id="PTHR14202">
    <property type="entry name" value="60 KDA RIBONUCLEOPROTEIN SSA/RO"/>
    <property type="match status" value="1"/>
</dbReference>
<keyword evidence="3" id="KW-0963">Cytoplasm</keyword>
<sequence length="506" mass="57070">MKFNILNREKNTTINHAGAKAYTLTPAMELYTSVVTSILSDTFYEKADDRLTRIQTLIRKNDAQFVAKLAVYAREKMYLRSMPLVLLTELAQMHKGDNLVSRTVGRVIQRADEITELLACYQMANQRKETKKLNRLSKQIQKGLADAFNKFDEYQFSKYNRTGTDVKLRDALFLVHPKAKNEAQQVIFNKIAKDELAVAQTWETTLSAVGQNDFDSETDKLDAKAQAWENLILNGKLGYMAMLRNLRNIIEANVNQEAIEKVCATLSNARAVANAKQFPFRFLSAYREVMKMNSGRVSNILSALEIAVQHSANNIRGFDARTRVVIAADVSGSMQRVISAKSTVQNFDIGLMLAMLLQNRCQDVVSGMFGDIWKIINMPKNNILANVMEFHRREGEVGYSTNGHLVIQDLINRKKVVDKIMIFTDCQLWNSNGGSPIDKAWAEYKRMAPNARLYLFDLAGYGNTPVNTVDESSVFLMAGWSDKIFDILAAIEEGSNAIAEINKIEI</sequence>
<evidence type="ECO:0000256" key="2">
    <source>
        <dbReference type="ARBA" id="ARBA00007814"/>
    </source>
</evidence>
<keyword evidence="5" id="KW-0694">RNA-binding</keyword>
<dbReference type="PROSITE" id="PS50988">
    <property type="entry name" value="TROVE"/>
    <property type="match status" value="1"/>
</dbReference>
<dbReference type="PANTHER" id="PTHR14202:SF0">
    <property type="entry name" value="RNA-BINDING PROTEIN RO60"/>
    <property type="match status" value="1"/>
</dbReference>
<dbReference type="GO" id="GO:0005737">
    <property type="term" value="C:cytoplasm"/>
    <property type="evidence" value="ECO:0007669"/>
    <property type="project" value="UniProtKB-SubCell"/>
</dbReference>
<evidence type="ECO:0000256" key="4">
    <source>
        <dbReference type="ARBA" id="ARBA00022723"/>
    </source>
</evidence>
<dbReference type="GO" id="GO:0046872">
    <property type="term" value="F:metal ion binding"/>
    <property type="evidence" value="ECO:0007669"/>
    <property type="project" value="UniProtKB-KW"/>
</dbReference>